<evidence type="ECO:0000313" key="2">
    <source>
        <dbReference type="EMBL" id="KAL0565765.1"/>
    </source>
</evidence>
<proteinExistence type="predicted"/>
<reference evidence="2 3" key="1">
    <citation type="submission" date="2024-02" db="EMBL/GenBank/DDBJ databases">
        <title>A draft genome for the cacao thread blight pathogen Marasmius crinis-equi.</title>
        <authorList>
            <person name="Cohen S.P."/>
            <person name="Baruah I.K."/>
            <person name="Amoako-Attah I."/>
            <person name="Bukari Y."/>
            <person name="Meinhardt L.W."/>
            <person name="Bailey B.A."/>
        </authorList>
    </citation>
    <scope>NUCLEOTIDE SEQUENCE [LARGE SCALE GENOMIC DNA]</scope>
    <source>
        <strain evidence="2 3">GH-76</strain>
    </source>
</reference>
<sequence>MDHVEGKRQTPLPYGQLLLVLLIQSSEAITATVIYPFIAALIRSIGITRGDEAKVGYYAGII</sequence>
<keyword evidence="3" id="KW-1185">Reference proteome</keyword>
<dbReference type="EMBL" id="JBAHYK010002129">
    <property type="protein sequence ID" value="KAL0565765.1"/>
    <property type="molecule type" value="Genomic_DNA"/>
</dbReference>
<feature type="non-terminal residue" evidence="2">
    <location>
        <position position="62"/>
    </location>
</feature>
<feature type="transmembrane region" description="Helical" evidence="1">
    <location>
        <begin position="17"/>
        <end position="42"/>
    </location>
</feature>
<organism evidence="2 3">
    <name type="scientific">Marasmius crinis-equi</name>
    <dbReference type="NCBI Taxonomy" id="585013"/>
    <lineage>
        <taxon>Eukaryota</taxon>
        <taxon>Fungi</taxon>
        <taxon>Dikarya</taxon>
        <taxon>Basidiomycota</taxon>
        <taxon>Agaricomycotina</taxon>
        <taxon>Agaricomycetes</taxon>
        <taxon>Agaricomycetidae</taxon>
        <taxon>Agaricales</taxon>
        <taxon>Marasmiineae</taxon>
        <taxon>Marasmiaceae</taxon>
        <taxon>Marasmius</taxon>
    </lineage>
</organism>
<keyword evidence="1" id="KW-0812">Transmembrane</keyword>
<keyword evidence="1" id="KW-0472">Membrane</keyword>
<gene>
    <name evidence="2" type="ORF">V5O48_016258</name>
</gene>
<accession>A0ABR3ES82</accession>
<evidence type="ECO:0000256" key="1">
    <source>
        <dbReference type="SAM" id="Phobius"/>
    </source>
</evidence>
<comment type="caution">
    <text evidence="2">The sequence shown here is derived from an EMBL/GenBank/DDBJ whole genome shotgun (WGS) entry which is preliminary data.</text>
</comment>
<evidence type="ECO:0008006" key="4">
    <source>
        <dbReference type="Google" id="ProtNLM"/>
    </source>
</evidence>
<name>A0ABR3ES82_9AGAR</name>
<protein>
    <recommendedName>
        <fullName evidence="4">MFS transporter</fullName>
    </recommendedName>
</protein>
<keyword evidence="1" id="KW-1133">Transmembrane helix</keyword>
<dbReference type="Proteomes" id="UP001465976">
    <property type="component" value="Unassembled WGS sequence"/>
</dbReference>
<evidence type="ECO:0000313" key="3">
    <source>
        <dbReference type="Proteomes" id="UP001465976"/>
    </source>
</evidence>